<dbReference type="OrthoDB" id="32523at2"/>
<dbReference type="PANTHER" id="PTHR33164">
    <property type="entry name" value="TRANSCRIPTIONAL REGULATOR, MARR FAMILY"/>
    <property type="match status" value="1"/>
</dbReference>
<dbReference type="Proteomes" id="UP000317199">
    <property type="component" value="Chromosome"/>
</dbReference>
<dbReference type="PANTHER" id="PTHR33164:SF43">
    <property type="entry name" value="HTH-TYPE TRANSCRIPTIONAL REPRESSOR YETL"/>
    <property type="match status" value="1"/>
</dbReference>
<dbReference type="InterPro" id="IPR000835">
    <property type="entry name" value="HTH_MarR-typ"/>
</dbReference>
<dbReference type="GO" id="GO:0006950">
    <property type="term" value="P:response to stress"/>
    <property type="evidence" value="ECO:0007669"/>
    <property type="project" value="TreeGrafter"/>
</dbReference>
<gene>
    <name evidence="2" type="ORF">FKV23_09870</name>
</gene>
<dbReference type="SUPFAM" id="SSF46785">
    <property type="entry name" value="Winged helix' DNA-binding domain"/>
    <property type="match status" value="1"/>
</dbReference>
<proteinExistence type="predicted"/>
<evidence type="ECO:0000259" key="1">
    <source>
        <dbReference type="PROSITE" id="PS50995"/>
    </source>
</evidence>
<evidence type="ECO:0000313" key="3">
    <source>
        <dbReference type="Proteomes" id="UP000317199"/>
    </source>
</evidence>
<dbReference type="KEGG" id="lyj:FKV23_09870"/>
<dbReference type="Pfam" id="PF12802">
    <property type="entry name" value="MarR_2"/>
    <property type="match status" value="1"/>
</dbReference>
<evidence type="ECO:0000313" key="2">
    <source>
        <dbReference type="EMBL" id="QDH70362.1"/>
    </source>
</evidence>
<name>A0A514BSI7_9GAMM</name>
<dbReference type="PROSITE" id="PS50995">
    <property type="entry name" value="HTH_MARR_2"/>
    <property type="match status" value="1"/>
</dbReference>
<feature type="domain" description="HTH marR-type" evidence="1">
    <location>
        <begin position="3"/>
        <end position="138"/>
    </location>
</feature>
<accession>A0A514BSI7</accession>
<sequence length="138" mass="15423">MFDGCLYFNTAALSRMLERVWTQAFNPFGLSPPQAFLLRAVIAQPGQLQRELADAMTITRPTATRLLDGLQQRKLIERRSSGNDGRELEIHPTAAALAIANDLNRASAAVTRRLQKTLGERRFGDVVAEMRQVRKMLG</sequence>
<dbReference type="InterPro" id="IPR039422">
    <property type="entry name" value="MarR/SlyA-like"/>
</dbReference>
<dbReference type="InterPro" id="IPR036390">
    <property type="entry name" value="WH_DNA-bd_sf"/>
</dbReference>
<dbReference type="InterPro" id="IPR036388">
    <property type="entry name" value="WH-like_DNA-bd_sf"/>
</dbReference>
<organism evidence="2 3">
    <name type="scientific">Marilutibacter alkalisoli</name>
    <dbReference type="NCBI Taxonomy" id="2591633"/>
    <lineage>
        <taxon>Bacteria</taxon>
        <taxon>Pseudomonadati</taxon>
        <taxon>Pseudomonadota</taxon>
        <taxon>Gammaproteobacteria</taxon>
        <taxon>Lysobacterales</taxon>
        <taxon>Lysobacteraceae</taxon>
        <taxon>Marilutibacter</taxon>
    </lineage>
</organism>
<dbReference type="AlphaFoldDB" id="A0A514BSI7"/>
<dbReference type="GO" id="GO:0003700">
    <property type="term" value="F:DNA-binding transcription factor activity"/>
    <property type="evidence" value="ECO:0007669"/>
    <property type="project" value="InterPro"/>
</dbReference>
<dbReference type="Gene3D" id="1.10.10.10">
    <property type="entry name" value="Winged helix-like DNA-binding domain superfamily/Winged helix DNA-binding domain"/>
    <property type="match status" value="1"/>
</dbReference>
<dbReference type="EMBL" id="CP041242">
    <property type="protein sequence ID" value="QDH70362.1"/>
    <property type="molecule type" value="Genomic_DNA"/>
</dbReference>
<dbReference type="SMART" id="SM00347">
    <property type="entry name" value="HTH_MARR"/>
    <property type="match status" value="1"/>
</dbReference>
<reference evidence="2 3" key="1">
    <citation type="submission" date="2019-06" db="EMBL/GenBank/DDBJ databases">
        <title>Lysobacter alkalisoli sp. nov. isolated from saline-alkali soil.</title>
        <authorList>
            <person name="Sun J.-Q."/>
            <person name="Xu L."/>
        </authorList>
    </citation>
    <scope>NUCLEOTIDE SEQUENCE [LARGE SCALE GENOMIC DNA]</scope>
    <source>
        <strain evidence="2 3">SJ-36</strain>
    </source>
</reference>
<keyword evidence="3" id="KW-1185">Reference proteome</keyword>
<dbReference type="PRINTS" id="PR00598">
    <property type="entry name" value="HTHMARR"/>
</dbReference>
<protein>
    <submittedName>
        <fullName evidence="2">MarR family transcriptional regulator</fullName>
    </submittedName>
</protein>